<protein>
    <submittedName>
        <fullName evidence="1">Uncharacterized protein</fullName>
    </submittedName>
</protein>
<feature type="non-terminal residue" evidence="1">
    <location>
        <position position="251"/>
    </location>
</feature>
<comment type="caution">
    <text evidence="1">The sequence shown here is derived from an EMBL/GenBank/DDBJ whole genome shotgun (WGS) entry which is preliminary data.</text>
</comment>
<organism evidence="1">
    <name type="scientific">marine sediment metagenome</name>
    <dbReference type="NCBI Taxonomy" id="412755"/>
    <lineage>
        <taxon>unclassified sequences</taxon>
        <taxon>metagenomes</taxon>
        <taxon>ecological metagenomes</taxon>
    </lineage>
</organism>
<name>X1MSM9_9ZZZZ</name>
<dbReference type="EMBL" id="BARV01024569">
    <property type="protein sequence ID" value="GAI34682.1"/>
    <property type="molecule type" value="Genomic_DNA"/>
</dbReference>
<dbReference type="AlphaFoldDB" id="X1MSM9"/>
<accession>X1MSM9</accession>
<proteinExistence type="predicted"/>
<gene>
    <name evidence="1" type="ORF">S06H3_40079</name>
</gene>
<reference evidence="1" key="1">
    <citation type="journal article" date="2014" name="Front. Microbiol.">
        <title>High frequency of phylogenetically diverse reductive dehalogenase-homologous genes in deep subseafloor sedimentary metagenomes.</title>
        <authorList>
            <person name="Kawai M."/>
            <person name="Futagami T."/>
            <person name="Toyoda A."/>
            <person name="Takaki Y."/>
            <person name="Nishi S."/>
            <person name="Hori S."/>
            <person name="Arai W."/>
            <person name="Tsubouchi T."/>
            <person name="Morono Y."/>
            <person name="Uchiyama I."/>
            <person name="Ito T."/>
            <person name="Fujiyama A."/>
            <person name="Inagaki F."/>
            <person name="Takami H."/>
        </authorList>
    </citation>
    <scope>NUCLEOTIDE SEQUENCE</scope>
    <source>
        <strain evidence="1">Expedition CK06-06</strain>
    </source>
</reference>
<sequence length="251" mass="27851">MTVEAPRGKTSLRLETWSDAVRRLFLNGLAGDLPFSFEHVTNADRSLKVEDFTLSEYNLVIPDILSVQPKMPSIFSFNGVIPVKRGQCYARVTLLFQDKQIAILSSAYVTDAKGITYPPGVHEGFTEGPGHLYSVAFPVPAFGAELSLEVPENVRWRVRAIYILLITDEAVFDRAVRVVFNLAYQLDYIVPDVVAQTASTTMMYYLGKNGETHIGTVDPLMVAMKLPDIVLEGGNTIETLTVDLQEGDRYA</sequence>
<evidence type="ECO:0000313" key="1">
    <source>
        <dbReference type="EMBL" id="GAI34682.1"/>
    </source>
</evidence>